<dbReference type="PANTHER" id="PTHR30509">
    <property type="entry name" value="P-HYDROXYBENZOIC ACID EFFLUX PUMP SUBUNIT-RELATED"/>
    <property type="match status" value="1"/>
</dbReference>
<evidence type="ECO:0000256" key="6">
    <source>
        <dbReference type="ARBA" id="ARBA00043993"/>
    </source>
</evidence>
<dbReference type="OrthoDB" id="105720at2"/>
<organism evidence="9 10">
    <name type="scientific">Devosia ginsengisoli</name>
    <dbReference type="NCBI Taxonomy" id="400770"/>
    <lineage>
        <taxon>Bacteria</taxon>
        <taxon>Pseudomonadati</taxon>
        <taxon>Pseudomonadota</taxon>
        <taxon>Alphaproteobacteria</taxon>
        <taxon>Hyphomicrobiales</taxon>
        <taxon>Devosiaceae</taxon>
        <taxon>Devosia</taxon>
    </lineage>
</organism>
<keyword evidence="5 7" id="KW-0472">Membrane</keyword>
<comment type="similarity">
    <text evidence="6">Belongs to the YccS/YhfK family.</text>
</comment>
<dbReference type="GO" id="GO:0022857">
    <property type="term" value="F:transmembrane transporter activity"/>
    <property type="evidence" value="ECO:0007669"/>
    <property type="project" value="InterPro"/>
</dbReference>
<dbReference type="InterPro" id="IPR049453">
    <property type="entry name" value="Memb_transporter_dom"/>
</dbReference>
<keyword evidence="10" id="KW-1185">Reference proteome</keyword>
<sequence length="660" mass="70513">MAATRNKSGLYGILADELRPYEGRLGASLRMALCCVLVVALAMSQHVPEAAVSCYLIFFASRDNAASGIAIALALIVGVSVGILLGLLFLQLASDEPMLRLGFMAAFTFGGMYFSVATKAGPIAATIGFVFAFVMTLNDFVPVPELLSRGLSWMWVVVFFPMVVLILVNALIGPNPARLVRHRLAQRLRAAAAILRGEGDGQARALLSEAADELAAPARLGALFGYHSKDEARRVTALMPMVQDLLAETGGTPADGLLARRLDQLAEAIEFRKALDAGWRPVGLLPQSAPLAERAGRIAALWSGRLAVPEPVVVEPRSADTFSNPAYMQFALKTMLAVFITYTIYTAFGWFEIHTAMITCFYVALGTTGETLHKAALRIVGCLVGAAMGVGSIVFLMPHMTDIGQLLLLVAAGSFIAAWVANGSNLVQYAGWQMALAFFLCVLQGYGPAFDISVATNRILGILIGNVVVTIVFLWLWPASVGALTAQHLASAVRGLGGALRQAGKSLAAIAPDLQAARRLSRLSAFEVARLRASAPLLPYAAAIMTAMEEATGKAGRLRRLRAQPRYMFGAPRCVKAATLAHEASASRFLDVAASSILQPDPEARTMLQHALSQSTSTLARLEHQLARTSARAAWRRDFEQTVAAHRDLTQGFARALAAL</sequence>
<feature type="transmembrane region" description="Helical" evidence="7">
    <location>
        <begin position="376"/>
        <end position="396"/>
    </location>
</feature>
<gene>
    <name evidence="9" type="ORF">FPZ08_18100</name>
</gene>
<protein>
    <submittedName>
        <fullName evidence="9">Transporter</fullName>
    </submittedName>
</protein>
<dbReference type="AlphaFoldDB" id="A0A5B8LXS6"/>
<feature type="transmembrane region" description="Helical" evidence="7">
    <location>
        <begin position="427"/>
        <end position="447"/>
    </location>
</feature>
<proteinExistence type="inferred from homology"/>
<keyword evidence="4 7" id="KW-1133">Transmembrane helix</keyword>
<dbReference type="EMBL" id="CP042304">
    <property type="protein sequence ID" value="QDZ12494.1"/>
    <property type="molecule type" value="Genomic_DNA"/>
</dbReference>
<dbReference type="RefSeq" id="WP_146291572.1">
    <property type="nucleotide sequence ID" value="NZ_CP042304.1"/>
</dbReference>
<evidence type="ECO:0000256" key="4">
    <source>
        <dbReference type="ARBA" id="ARBA00022989"/>
    </source>
</evidence>
<evidence type="ECO:0000259" key="8">
    <source>
        <dbReference type="Pfam" id="PF13515"/>
    </source>
</evidence>
<feature type="transmembrane region" description="Helical" evidence="7">
    <location>
        <begin position="29"/>
        <end position="58"/>
    </location>
</feature>
<accession>A0A5B8LXS6</accession>
<evidence type="ECO:0000256" key="3">
    <source>
        <dbReference type="ARBA" id="ARBA00022692"/>
    </source>
</evidence>
<feature type="transmembrane region" description="Helical" evidence="7">
    <location>
        <begin position="70"/>
        <end position="92"/>
    </location>
</feature>
<evidence type="ECO:0000256" key="7">
    <source>
        <dbReference type="SAM" id="Phobius"/>
    </source>
</evidence>
<evidence type="ECO:0000256" key="1">
    <source>
        <dbReference type="ARBA" id="ARBA00004651"/>
    </source>
</evidence>
<evidence type="ECO:0000313" key="9">
    <source>
        <dbReference type="EMBL" id="QDZ12494.1"/>
    </source>
</evidence>
<dbReference type="PANTHER" id="PTHR30509:SF9">
    <property type="entry name" value="MULTIDRUG RESISTANCE PROTEIN MDTO"/>
    <property type="match status" value="1"/>
</dbReference>
<feature type="transmembrane region" description="Helical" evidence="7">
    <location>
        <begin position="123"/>
        <end position="141"/>
    </location>
</feature>
<feature type="transmembrane region" description="Helical" evidence="7">
    <location>
        <begin position="336"/>
        <end position="364"/>
    </location>
</feature>
<dbReference type="GO" id="GO:0005886">
    <property type="term" value="C:plasma membrane"/>
    <property type="evidence" value="ECO:0007669"/>
    <property type="project" value="UniProtKB-SubCell"/>
</dbReference>
<evidence type="ECO:0000256" key="5">
    <source>
        <dbReference type="ARBA" id="ARBA00023136"/>
    </source>
</evidence>
<dbReference type="Proteomes" id="UP000315364">
    <property type="component" value="Chromosome"/>
</dbReference>
<dbReference type="KEGG" id="dea:FPZ08_18100"/>
<keyword evidence="3 7" id="KW-0812">Transmembrane</keyword>
<keyword evidence="2" id="KW-1003">Cell membrane</keyword>
<feature type="transmembrane region" description="Helical" evidence="7">
    <location>
        <begin position="459"/>
        <end position="477"/>
    </location>
</feature>
<feature type="transmembrane region" description="Helical" evidence="7">
    <location>
        <begin position="403"/>
        <end position="421"/>
    </location>
</feature>
<dbReference type="Pfam" id="PF13515">
    <property type="entry name" value="FUSC_2"/>
    <property type="match status" value="1"/>
</dbReference>
<feature type="domain" description="Integral membrane bound transporter" evidence="8">
    <location>
        <begin position="341"/>
        <end position="471"/>
    </location>
</feature>
<evidence type="ECO:0000256" key="2">
    <source>
        <dbReference type="ARBA" id="ARBA00022475"/>
    </source>
</evidence>
<name>A0A5B8LXS6_9HYPH</name>
<comment type="subcellular location">
    <subcellularLocation>
        <location evidence="1">Cell membrane</location>
        <topology evidence="1">Multi-pass membrane protein</topology>
    </subcellularLocation>
</comment>
<feature type="transmembrane region" description="Helical" evidence="7">
    <location>
        <begin position="153"/>
        <end position="173"/>
    </location>
</feature>
<evidence type="ECO:0000313" key="10">
    <source>
        <dbReference type="Proteomes" id="UP000315364"/>
    </source>
</evidence>
<reference evidence="9 10" key="1">
    <citation type="submission" date="2019-07" db="EMBL/GenBank/DDBJ databases">
        <title>Full genome sequence of Devosia sp. Gsoil 520.</title>
        <authorList>
            <person name="Im W.-T."/>
        </authorList>
    </citation>
    <scope>NUCLEOTIDE SEQUENCE [LARGE SCALE GENOMIC DNA]</scope>
    <source>
        <strain evidence="9 10">Gsoil 520</strain>
    </source>
</reference>